<feature type="domain" description="Ion transport" evidence="5">
    <location>
        <begin position="13"/>
        <end position="138"/>
    </location>
</feature>
<evidence type="ECO:0000313" key="7">
    <source>
        <dbReference type="Proteomes" id="UP001381693"/>
    </source>
</evidence>
<dbReference type="PANTHER" id="PTHR47735">
    <property type="entry name" value="POTASSIUM VOLTAGE-GATED CHANNEL SUBFAMILY KQT MEMBER 4"/>
    <property type="match status" value="1"/>
</dbReference>
<dbReference type="SUPFAM" id="SSF81324">
    <property type="entry name" value="Voltage-gated potassium channels"/>
    <property type="match status" value="1"/>
</dbReference>
<evidence type="ECO:0000256" key="2">
    <source>
        <dbReference type="ARBA" id="ARBA00022692"/>
    </source>
</evidence>
<dbReference type="EMBL" id="JAXCGZ010008075">
    <property type="protein sequence ID" value="KAK7078002.1"/>
    <property type="molecule type" value="Genomic_DNA"/>
</dbReference>
<evidence type="ECO:0000256" key="1">
    <source>
        <dbReference type="ARBA" id="ARBA00004141"/>
    </source>
</evidence>
<evidence type="ECO:0000313" key="6">
    <source>
        <dbReference type="EMBL" id="KAK7078002.1"/>
    </source>
</evidence>
<keyword evidence="7" id="KW-1185">Reference proteome</keyword>
<comment type="subcellular location">
    <subcellularLocation>
        <location evidence="1">Membrane</location>
        <topology evidence="1">Multi-pass membrane protein</topology>
    </subcellularLocation>
</comment>
<dbReference type="GO" id="GO:0008076">
    <property type="term" value="C:voltage-gated potassium channel complex"/>
    <property type="evidence" value="ECO:0007669"/>
    <property type="project" value="TreeGrafter"/>
</dbReference>
<keyword evidence="4" id="KW-0472">Membrane</keyword>
<name>A0AAN8X7I7_HALRR</name>
<evidence type="ECO:0000256" key="3">
    <source>
        <dbReference type="ARBA" id="ARBA00022989"/>
    </source>
</evidence>
<keyword evidence="2" id="KW-0812">Transmembrane</keyword>
<dbReference type="Proteomes" id="UP001381693">
    <property type="component" value="Unassembled WGS sequence"/>
</dbReference>
<dbReference type="PRINTS" id="PR01459">
    <property type="entry name" value="KCNQCHANNEL"/>
</dbReference>
<dbReference type="InterPro" id="IPR005821">
    <property type="entry name" value="Ion_trans_dom"/>
</dbReference>
<protein>
    <submittedName>
        <fullName evidence="6">Potassium voltage-gated channel subfamily KQT member 4</fullName>
    </submittedName>
</protein>
<dbReference type="PANTHER" id="PTHR47735:SF9">
    <property type="entry name" value="POTASSIUM VOLTAGE-GATED CHANNEL SUBFAMILY KQT MEMBER 4-LIKE ISOFORM X1"/>
    <property type="match status" value="1"/>
</dbReference>
<dbReference type="InterPro" id="IPR003937">
    <property type="entry name" value="K_chnl_volt-dep_KCNQ"/>
</dbReference>
<keyword evidence="3" id="KW-1133">Transmembrane helix</keyword>
<accession>A0AAN8X7I7</accession>
<dbReference type="AlphaFoldDB" id="A0AAN8X7I7"/>
<sequence>MTGTSLGCHPSEFCTIITCLILSVLSTVEDIEEEATGVLFYLETFVVVWFSIEYMLRLWSSGCRSRYQGFCGRIKYAKRPFCCIDIVTIVASVAVLANGSGDGSHVVSAVRGLRFFQILRMVRMDRRGGSWKLLGSVVYAHRQTPIPARGQSAHSKTRHQRTA</sequence>
<comment type="caution">
    <text evidence="6">The sequence shown here is derived from an EMBL/GenBank/DDBJ whole genome shotgun (WGS) entry which is preliminary data.</text>
</comment>
<dbReference type="GO" id="GO:0005249">
    <property type="term" value="F:voltage-gated potassium channel activity"/>
    <property type="evidence" value="ECO:0007669"/>
    <property type="project" value="InterPro"/>
</dbReference>
<gene>
    <name evidence="6" type="primary">KCNQ4_2</name>
    <name evidence="6" type="ORF">SK128_012398</name>
</gene>
<dbReference type="PRINTS" id="PR00169">
    <property type="entry name" value="KCHANNEL"/>
</dbReference>
<reference evidence="6 7" key="1">
    <citation type="submission" date="2023-11" db="EMBL/GenBank/DDBJ databases">
        <title>Halocaridina rubra genome assembly.</title>
        <authorList>
            <person name="Smith C."/>
        </authorList>
    </citation>
    <scope>NUCLEOTIDE SEQUENCE [LARGE SCALE GENOMIC DNA]</scope>
    <source>
        <strain evidence="6">EP-1</strain>
        <tissue evidence="6">Whole</tissue>
    </source>
</reference>
<evidence type="ECO:0000259" key="5">
    <source>
        <dbReference type="Pfam" id="PF00520"/>
    </source>
</evidence>
<proteinExistence type="predicted"/>
<organism evidence="6 7">
    <name type="scientific">Halocaridina rubra</name>
    <name type="common">Hawaiian red shrimp</name>
    <dbReference type="NCBI Taxonomy" id="373956"/>
    <lineage>
        <taxon>Eukaryota</taxon>
        <taxon>Metazoa</taxon>
        <taxon>Ecdysozoa</taxon>
        <taxon>Arthropoda</taxon>
        <taxon>Crustacea</taxon>
        <taxon>Multicrustacea</taxon>
        <taxon>Malacostraca</taxon>
        <taxon>Eumalacostraca</taxon>
        <taxon>Eucarida</taxon>
        <taxon>Decapoda</taxon>
        <taxon>Pleocyemata</taxon>
        <taxon>Caridea</taxon>
        <taxon>Atyoidea</taxon>
        <taxon>Atyidae</taxon>
        <taxon>Halocaridina</taxon>
    </lineage>
</organism>
<evidence type="ECO:0000256" key="4">
    <source>
        <dbReference type="ARBA" id="ARBA00023136"/>
    </source>
</evidence>
<dbReference type="Gene3D" id="1.10.287.70">
    <property type="match status" value="1"/>
</dbReference>
<dbReference type="Pfam" id="PF00520">
    <property type="entry name" value="Ion_trans"/>
    <property type="match status" value="1"/>
</dbReference>